<keyword evidence="3" id="KW-0732">Signal</keyword>
<dbReference type="EMBL" id="FNQJ01000003">
    <property type="protein sequence ID" value="SDZ89745.1"/>
    <property type="molecule type" value="Genomic_DNA"/>
</dbReference>
<dbReference type="GeneID" id="34233819"/>
<organism evidence="4 5">
    <name type="scientific">Acidovorax soli</name>
    <dbReference type="NCBI Taxonomy" id="592050"/>
    <lineage>
        <taxon>Bacteria</taxon>
        <taxon>Pseudomonadati</taxon>
        <taxon>Pseudomonadota</taxon>
        <taxon>Betaproteobacteria</taxon>
        <taxon>Burkholderiales</taxon>
        <taxon>Comamonadaceae</taxon>
        <taxon>Acidovorax</taxon>
    </lineage>
</organism>
<dbReference type="AlphaFoldDB" id="A0A1H3WRH5"/>
<evidence type="ECO:0000256" key="3">
    <source>
        <dbReference type="SAM" id="SignalP"/>
    </source>
</evidence>
<name>A0A1H3WRH5_9BURK</name>
<proteinExistence type="predicted"/>
<keyword evidence="2" id="KW-0812">Transmembrane</keyword>
<sequence length="85" mass="9171">MKKSSFLAMWGWPLALAVLSASGLASALVSDTWGDWWSWLGLGLPVAVMGWHAWPRSRALPAPLAPASHHRCGADNACTPHSTHR</sequence>
<gene>
    <name evidence="4" type="ORF">SAMN05421875_10329</name>
</gene>
<feature type="chain" id="PRO_5011639060" evidence="3">
    <location>
        <begin position="28"/>
        <end position="85"/>
    </location>
</feature>
<dbReference type="Proteomes" id="UP000199002">
    <property type="component" value="Unassembled WGS sequence"/>
</dbReference>
<feature type="transmembrane region" description="Helical" evidence="2">
    <location>
        <begin position="37"/>
        <end position="54"/>
    </location>
</feature>
<protein>
    <submittedName>
        <fullName evidence="4">Uncharacterized protein</fullName>
    </submittedName>
</protein>
<reference evidence="5" key="1">
    <citation type="submission" date="2016-10" db="EMBL/GenBank/DDBJ databases">
        <authorList>
            <person name="Varghese N."/>
            <person name="Submissions S."/>
        </authorList>
    </citation>
    <scope>NUCLEOTIDE SEQUENCE [LARGE SCALE GENOMIC DNA]</scope>
    <source>
        <strain evidence="5">DSM 25157</strain>
    </source>
</reference>
<evidence type="ECO:0000256" key="1">
    <source>
        <dbReference type="SAM" id="MobiDB-lite"/>
    </source>
</evidence>
<evidence type="ECO:0000313" key="5">
    <source>
        <dbReference type="Proteomes" id="UP000199002"/>
    </source>
</evidence>
<feature type="signal peptide" evidence="3">
    <location>
        <begin position="1"/>
        <end position="27"/>
    </location>
</feature>
<feature type="region of interest" description="Disordered" evidence="1">
    <location>
        <begin position="66"/>
        <end position="85"/>
    </location>
</feature>
<keyword evidence="2" id="KW-0472">Membrane</keyword>
<evidence type="ECO:0000313" key="4">
    <source>
        <dbReference type="EMBL" id="SDZ89745.1"/>
    </source>
</evidence>
<accession>A0A1H3WRH5</accession>
<dbReference type="STRING" id="592050.SAMN05421875_10329"/>
<dbReference type="RefSeq" id="WP_092697037.1">
    <property type="nucleotide sequence ID" value="NZ_CAXIQL010000090.1"/>
</dbReference>
<evidence type="ECO:0000256" key="2">
    <source>
        <dbReference type="SAM" id="Phobius"/>
    </source>
</evidence>
<keyword evidence="5" id="KW-1185">Reference proteome</keyword>
<keyword evidence="2" id="KW-1133">Transmembrane helix</keyword>